<dbReference type="InterPro" id="IPR015943">
    <property type="entry name" value="WD40/YVTN_repeat-like_dom_sf"/>
</dbReference>
<dbReference type="InterPro" id="IPR004083">
    <property type="entry name" value="Raptor"/>
</dbReference>
<dbReference type="Pfam" id="PF00400">
    <property type="entry name" value="WD40"/>
    <property type="match status" value="1"/>
</dbReference>
<dbReference type="Proteomes" id="UP001497512">
    <property type="component" value="Chromosome 9"/>
</dbReference>
<accession>A0ABP0V4M1</accession>
<dbReference type="InterPro" id="IPR036322">
    <property type="entry name" value="WD40_repeat_dom_sf"/>
</dbReference>
<sequence length="133" mass="14509">MKPHAETVVGLDFLPGPDHFKMISASPAGDLKFLDLRNNSRPYLEVYTNKRHLTSIAVHRHAPLIVTGSSKQSIETFSPSGAQLGMVHYRNSFLGHRIGPISALHFHPYSILLAAGATDSVVSFYAGESLHST</sequence>
<dbReference type="Gene3D" id="2.130.10.10">
    <property type="entry name" value="YVTN repeat-like/Quinoprotein amine dehydrogenase"/>
    <property type="match status" value="1"/>
</dbReference>
<keyword evidence="2" id="KW-1185">Reference proteome</keyword>
<dbReference type="SUPFAM" id="SSF50978">
    <property type="entry name" value="WD40 repeat-like"/>
    <property type="match status" value="1"/>
</dbReference>
<proteinExistence type="predicted"/>
<dbReference type="PANTHER" id="PTHR12848">
    <property type="entry name" value="REGULATORY-ASSOCIATED PROTEIN OF MTOR"/>
    <property type="match status" value="1"/>
</dbReference>
<dbReference type="InterPro" id="IPR001680">
    <property type="entry name" value="WD40_rpt"/>
</dbReference>
<gene>
    <name evidence="1" type="ORF">CSSPTR1EN2_LOCUS23740</name>
</gene>
<organism evidence="1 2">
    <name type="scientific">Sphagnum troendelagicum</name>
    <dbReference type="NCBI Taxonomy" id="128251"/>
    <lineage>
        <taxon>Eukaryota</taxon>
        <taxon>Viridiplantae</taxon>
        <taxon>Streptophyta</taxon>
        <taxon>Embryophyta</taxon>
        <taxon>Bryophyta</taxon>
        <taxon>Sphagnophytina</taxon>
        <taxon>Sphagnopsida</taxon>
        <taxon>Sphagnales</taxon>
        <taxon>Sphagnaceae</taxon>
        <taxon>Sphagnum</taxon>
    </lineage>
</organism>
<evidence type="ECO:0000313" key="2">
    <source>
        <dbReference type="Proteomes" id="UP001497512"/>
    </source>
</evidence>
<dbReference type="EMBL" id="OZ019901">
    <property type="protein sequence ID" value="CAK9237512.1"/>
    <property type="molecule type" value="Genomic_DNA"/>
</dbReference>
<name>A0ABP0V4M1_9BRYO</name>
<reference evidence="1" key="1">
    <citation type="submission" date="2024-02" db="EMBL/GenBank/DDBJ databases">
        <authorList>
            <consortium name="ELIXIR-Norway"/>
            <consortium name="Elixir Norway"/>
        </authorList>
    </citation>
    <scope>NUCLEOTIDE SEQUENCE</scope>
</reference>
<dbReference type="PANTHER" id="PTHR12848:SF16">
    <property type="entry name" value="REGULATORY-ASSOCIATED PROTEIN OF MTOR"/>
    <property type="match status" value="1"/>
</dbReference>
<evidence type="ECO:0000313" key="1">
    <source>
        <dbReference type="EMBL" id="CAK9237512.1"/>
    </source>
</evidence>
<protein>
    <submittedName>
        <fullName evidence="1">Uncharacterized protein</fullName>
    </submittedName>
</protein>